<proteinExistence type="predicted"/>
<accession>E6ZT90</accession>
<evidence type="ECO:0000313" key="3">
    <source>
        <dbReference type="EMBL" id="CBQ70447.1"/>
    </source>
</evidence>
<evidence type="ECO:0008006" key="5">
    <source>
        <dbReference type="Google" id="ProtNLM"/>
    </source>
</evidence>
<evidence type="ECO:0000313" key="4">
    <source>
        <dbReference type="Proteomes" id="UP000008867"/>
    </source>
</evidence>
<feature type="coiled-coil region" evidence="1">
    <location>
        <begin position="651"/>
        <end position="678"/>
    </location>
</feature>
<dbReference type="EMBL" id="FQ311441">
    <property type="protein sequence ID" value="CBQ70447.1"/>
    <property type="molecule type" value="Genomic_DNA"/>
</dbReference>
<evidence type="ECO:0000256" key="2">
    <source>
        <dbReference type="SAM" id="MobiDB-lite"/>
    </source>
</evidence>
<feature type="compositionally biased region" description="Low complexity" evidence="2">
    <location>
        <begin position="477"/>
        <end position="489"/>
    </location>
</feature>
<feature type="compositionally biased region" description="Basic and acidic residues" evidence="2">
    <location>
        <begin position="299"/>
        <end position="311"/>
    </location>
</feature>
<dbReference type="CDD" id="cd00821">
    <property type="entry name" value="PH"/>
    <property type="match status" value="1"/>
</dbReference>
<dbReference type="VEuPathDB" id="FungiDB:sr12344"/>
<dbReference type="OrthoDB" id="2123378at2759"/>
<dbReference type="Gene3D" id="3.40.20.10">
    <property type="entry name" value="Severin"/>
    <property type="match status" value="1"/>
</dbReference>
<dbReference type="Gene3D" id="2.30.29.30">
    <property type="entry name" value="Pleckstrin-homology domain (PH domain)/Phosphotyrosine-binding domain (PTB)"/>
    <property type="match status" value="1"/>
</dbReference>
<keyword evidence="4" id="KW-1185">Reference proteome</keyword>
<sequence length="823" mass="90184">MPASSTSTSAFDASVRNAIAQLQQQDSRYDHVVLATAEGSASRTAPFQLVALASGGLDALRAKLHSHETRFALLRVQVRILLVVSLGQGVSGLKRAQVLVQGRALQSSLGAILFATLTIASTSQLTSALVSSKLQLEGFAHVPSPDLNQDFRASWASTSAADVVTRARPSAPSSPGEVGLDASWSRPVSDVGPMHREMAALSSSLGSRAKSLLVAPSRQSGSASQGIVIDLASVIEAPSHATPTQPAQAAFPLLPAVDCGSLQQISDSPESLNAALTTWHSRTPSDPYSPIYTQSPRIRLSDDERKRLSDERERLRADEAIRDQVMKKLRAEQQSVLRSPVSRTPRLAVVPPLAPPPPFAPPPAPVADGVVATSPRVTCRPRLEDERGPASAPVLMVSESRGGMVGEACEGLRGPRSSESHESIRSSVHSLNLWEFAEAAARTDSFLHLPRRAPRCASGTATPTRVRSRQGSGSECATSSSRGSVAASSLFDKELPALPSDLDSTSNDGDEWIGDLPAHGSPTYSHPSLRAKHSAEEAALHDLRERLAHAEARAHAAEAAAQHAIREAHTETRRLADELARVERGARETMEAEAVRRAQWAREQAARDRLDAYERSRLEADETRRRRAIEEQRRLECDRAERIREERAWREHEAERVKLEYEARIRQLAEREALLKREAEARECVERERRERAREAQVSRTKRLQELTDAVRSERVELQGWINTHSADAVHSKRRWYHVTHHQLSLSRSPTDRTPILTIPLDPTHLKSVTDEQEDGFMRHALRFEVHLADARSEVYVVSTDSEADKVDLMLLVQAFAGAGGEV</sequence>
<name>E6ZT90_SPORE</name>
<feature type="compositionally biased region" description="Polar residues" evidence="2">
    <location>
        <begin position="283"/>
        <end position="296"/>
    </location>
</feature>
<dbReference type="SUPFAM" id="SSF50729">
    <property type="entry name" value="PH domain-like"/>
    <property type="match status" value="1"/>
</dbReference>
<dbReference type="Proteomes" id="UP000008867">
    <property type="component" value="Chromosome 2"/>
</dbReference>
<gene>
    <name evidence="3" type="ORF">sr12344</name>
</gene>
<keyword evidence="1" id="KW-0175">Coiled coil</keyword>
<protein>
    <recommendedName>
        <fullName evidence="5">PH domain-containing protein</fullName>
    </recommendedName>
</protein>
<dbReference type="InterPro" id="IPR011993">
    <property type="entry name" value="PH-like_dom_sf"/>
</dbReference>
<dbReference type="InterPro" id="IPR029006">
    <property type="entry name" value="ADF-H/Gelsolin-like_dom_sf"/>
</dbReference>
<evidence type="ECO:0000256" key="1">
    <source>
        <dbReference type="SAM" id="Coils"/>
    </source>
</evidence>
<reference evidence="3 4" key="1">
    <citation type="journal article" date="2010" name="Science">
        <title>Pathogenicity determinants in smut fungi revealed by genome comparison.</title>
        <authorList>
            <person name="Schirawski J."/>
            <person name="Mannhaupt G."/>
            <person name="Muench K."/>
            <person name="Brefort T."/>
            <person name="Schipper K."/>
            <person name="Doehlemann G."/>
            <person name="Di Stasio M."/>
            <person name="Roessel N."/>
            <person name="Mendoza-Mendoza A."/>
            <person name="Pester D."/>
            <person name="Mueller O."/>
            <person name="Winterberg B."/>
            <person name="Meyer E."/>
            <person name="Ghareeb H."/>
            <person name="Wollenberg T."/>
            <person name="Muensterkoetter M."/>
            <person name="Wong P."/>
            <person name="Walter M."/>
            <person name="Stukenbrock E."/>
            <person name="Gueldener U."/>
            <person name="Kahmann R."/>
        </authorList>
    </citation>
    <scope>NUCLEOTIDE SEQUENCE [LARGE SCALE GENOMIC DNA]</scope>
    <source>
        <strain evidence="4">SRZ2</strain>
    </source>
</reference>
<dbReference type="SUPFAM" id="SSF55753">
    <property type="entry name" value="Actin depolymerizing proteins"/>
    <property type="match status" value="1"/>
</dbReference>
<dbReference type="HOGENOM" id="CLU_319133_0_0_1"/>
<feature type="compositionally biased region" description="Polar residues" evidence="2">
    <location>
        <begin position="459"/>
        <end position="476"/>
    </location>
</feature>
<dbReference type="eggNOG" id="KOG3655">
    <property type="taxonomic scope" value="Eukaryota"/>
</dbReference>
<feature type="region of interest" description="Disordered" evidence="2">
    <location>
        <begin position="283"/>
        <end position="311"/>
    </location>
</feature>
<dbReference type="AlphaFoldDB" id="E6ZT90"/>
<organism evidence="3 4">
    <name type="scientific">Sporisorium reilianum (strain SRZ2)</name>
    <name type="common">Maize head smut fungus</name>
    <dbReference type="NCBI Taxonomy" id="999809"/>
    <lineage>
        <taxon>Eukaryota</taxon>
        <taxon>Fungi</taxon>
        <taxon>Dikarya</taxon>
        <taxon>Basidiomycota</taxon>
        <taxon>Ustilaginomycotina</taxon>
        <taxon>Ustilaginomycetes</taxon>
        <taxon>Ustilaginales</taxon>
        <taxon>Ustilaginaceae</taxon>
        <taxon>Sporisorium</taxon>
    </lineage>
</organism>
<feature type="region of interest" description="Disordered" evidence="2">
    <location>
        <begin position="454"/>
        <end position="534"/>
    </location>
</feature>